<evidence type="ECO:0000256" key="14">
    <source>
        <dbReference type="SAM" id="Phobius"/>
    </source>
</evidence>
<dbReference type="InterPro" id="IPR032675">
    <property type="entry name" value="LRR_dom_sf"/>
</dbReference>
<organism evidence="16 19">
    <name type="scientific">Pantherophis guttatus</name>
    <name type="common">Corn snake</name>
    <name type="synonym">Elaphe guttata</name>
    <dbReference type="NCBI Taxonomy" id="94885"/>
    <lineage>
        <taxon>Eukaryota</taxon>
        <taxon>Metazoa</taxon>
        <taxon>Chordata</taxon>
        <taxon>Craniata</taxon>
        <taxon>Vertebrata</taxon>
        <taxon>Euteleostomi</taxon>
        <taxon>Lepidosauria</taxon>
        <taxon>Squamata</taxon>
        <taxon>Bifurcata</taxon>
        <taxon>Unidentata</taxon>
        <taxon>Episquamata</taxon>
        <taxon>Toxicofera</taxon>
        <taxon>Serpentes</taxon>
        <taxon>Colubroidea</taxon>
        <taxon>Colubridae</taxon>
        <taxon>Colubrinae</taxon>
        <taxon>Pantherophis</taxon>
    </lineage>
</organism>
<evidence type="ECO:0000256" key="9">
    <source>
        <dbReference type="ARBA" id="ARBA00022989"/>
    </source>
</evidence>
<sequence length="969" mass="110763">MKPTVNLKPAHMPNVFMIMPALNQISLKLCTLLLLFTWIQWDVDCFGFKNCVLSPNRPGLAVCSGHAIVDLNSAIASLPNVTYWLNASHNLVEMLNSTTFSHLPGLLELYLNHNNISYIVPNAFRSLEDLEVLDLSWNQLTAIGPALLANLKHLHVLHLDNNKIATVHPSSFMFQLALRELILSTNKLSSFQEIAIGVKNLSQLTILDLGNNSISAPCVGPSLLNFPFLRNLSLNRNVIHSLDLSNCSFPSLQQLDLSINNMSELEAGSFQATPALTELSLDSNFLKVSELINISLPNLTMLHLSSMHPSLNTNLSVACSVFQSFPSLISLDIKRSKLNNTQLKQLGSCTNLTWLTLSTSQFKYLENKAFETFRNLKYLSMDKCKILKLRPNTWGKGLPLQTLILSRNEIDELDSFVFAALKNLSYLDLSKNRLTNLQKQSFFGMAALRTLILHTCQITAVTRDTFIYARKMEFLDLRFNSITLIKDYAFLRLHVKTLLLSGNRILTVQRSAFRNLSSLKYLALDQNLIYKFSESVFKPLTQLETLDLSYNRLFTYNKYDTPSPFQGLHSLVKLDISFQTPKLPIHPPDKLFQGLENLKFLSLKGNPSSVFSHLSFINFTTLESLDLSEIQPGKRGSWELQSHFFQGLTNLHNLSLKDSAIPDLPEEIFSGLTSLEQLDLGNNDLKNFSKETFDRLSSLKYLDVSENPLICSCENAWFQNWSISVPNVQVALLDSYYCFGPGMTNRLFADEDLSFCFDNWEMYLFIATTVTILLFLLLSLIYAKLGWTFRYAFYLLRGWGYNQLRPKGRDYQYDAYISCCSHDYKWVIDNILEKLEKQHEPCFRLCFGPRDFAPGQYYIDNVQNGISRSRKTLCLVSRNYLENEWCSLEIQLACSNIYYHGYDPLVVVFKEEIPNYRLSPYHRLRKLIKQESYLTWPEDPEAEDIFWTKLCGALGSERQLNVTPFTVTE</sequence>
<evidence type="ECO:0000256" key="3">
    <source>
        <dbReference type="ARBA" id="ARBA00022588"/>
    </source>
</evidence>
<evidence type="ECO:0000256" key="13">
    <source>
        <dbReference type="ARBA" id="ARBA00023198"/>
    </source>
</evidence>
<dbReference type="PROSITE" id="PS50104">
    <property type="entry name" value="TIR"/>
    <property type="match status" value="1"/>
</dbReference>
<dbReference type="GO" id="GO:0005886">
    <property type="term" value="C:plasma membrane"/>
    <property type="evidence" value="ECO:0007669"/>
    <property type="project" value="TreeGrafter"/>
</dbReference>
<dbReference type="Pfam" id="PF13306">
    <property type="entry name" value="LRR_5"/>
    <property type="match status" value="1"/>
</dbReference>
<dbReference type="KEGG" id="pgut:117666665"/>
<reference evidence="17 18" key="1">
    <citation type="submission" date="2025-04" db="UniProtKB">
        <authorList>
            <consortium name="RefSeq"/>
        </authorList>
    </citation>
    <scope>IDENTIFICATION</scope>
    <source>
        <tissue evidence="17 18">Blood</tissue>
    </source>
</reference>
<dbReference type="InterPro" id="IPR035897">
    <property type="entry name" value="Toll_tir_struct_dom_sf"/>
</dbReference>
<keyword evidence="16" id="KW-1185">Reference proteome</keyword>
<dbReference type="Proteomes" id="UP001652622">
    <property type="component" value="Unplaced"/>
</dbReference>
<keyword evidence="13" id="KW-0395">Inflammatory response</keyword>
<dbReference type="RefSeq" id="XP_034275326.1">
    <property type="nucleotide sequence ID" value="XM_034419435.1"/>
</dbReference>
<gene>
    <name evidence="17 18 19" type="primary">LOC117666665</name>
</gene>
<dbReference type="RefSeq" id="XP_034275325.1">
    <property type="nucleotide sequence ID" value="XM_034419434.1"/>
</dbReference>
<keyword evidence="12" id="KW-0325">Glycoprotein</keyword>
<evidence type="ECO:0000256" key="12">
    <source>
        <dbReference type="ARBA" id="ARBA00023180"/>
    </source>
</evidence>
<dbReference type="OMA" id="HERPLFW"/>
<dbReference type="PROSITE" id="PS51450">
    <property type="entry name" value="LRR"/>
    <property type="match status" value="1"/>
</dbReference>
<keyword evidence="9 14" id="KW-1133">Transmembrane helix</keyword>
<evidence type="ECO:0000256" key="4">
    <source>
        <dbReference type="ARBA" id="ARBA00022614"/>
    </source>
</evidence>
<evidence type="ECO:0000256" key="1">
    <source>
        <dbReference type="ARBA" id="ARBA00004479"/>
    </source>
</evidence>
<dbReference type="Pfam" id="PF01582">
    <property type="entry name" value="TIR"/>
    <property type="match status" value="1"/>
</dbReference>
<feature type="domain" description="TIR" evidence="15">
    <location>
        <begin position="811"/>
        <end position="954"/>
    </location>
</feature>
<dbReference type="Pfam" id="PF13855">
    <property type="entry name" value="LRR_8"/>
    <property type="match status" value="5"/>
</dbReference>
<dbReference type="Gene3D" id="3.40.50.10140">
    <property type="entry name" value="Toll/interleukin-1 receptor homology (TIR) domain"/>
    <property type="match status" value="1"/>
</dbReference>
<dbReference type="SUPFAM" id="SSF52200">
    <property type="entry name" value="Toll/Interleukin receptor TIR domain"/>
    <property type="match status" value="1"/>
</dbReference>
<accession>A0A6P9BVD6</accession>
<name>A0A6P9BVD6_PANGU</name>
<evidence type="ECO:0000256" key="6">
    <source>
        <dbReference type="ARBA" id="ARBA00022729"/>
    </source>
</evidence>
<dbReference type="SMART" id="SM00255">
    <property type="entry name" value="TIR"/>
    <property type="match status" value="1"/>
</dbReference>
<evidence type="ECO:0000256" key="2">
    <source>
        <dbReference type="ARBA" id="ARBA00009634"/>
    </source>
</evidence>
<keyword evidence="3" id="KW-0399">Innate immunity</keyword>
<proteinExistence type="inferred from homology"/>
<dbReference type="RefSeq" id="XP_034275327.1">
    <property type="nucleotide sequence ID" value="XM_034419436.1"/>
</dbReference>
<dbReference type="PRINTS" id="PR00019">
    <property type="entry name" value="LEURICHRPT"/>
</dbReference>
<evidence type="ECO:0000256" key="10">
    <source>
        <dbReference type="ARBA" id="ARBA00023136"/>
    </source>
</evidence>
<dbReference type="InterPro" id="IPR000157">
    <property type="entry name" value="TIR_dom"/>
</dbReference>
<comment type="subcellular location">
    <subcellularLocation>
        <location evidence="1">Membrane</location>
        <topology evidence="1">Single-pass type I membrane protein</topology>
    </subcellularLocation>
</comment>
<dbReference type="SMART" id="SM00369">
    <property type="entry name" value="LRR_TYP"/>
    <property type="match status" value="17"/>
</dbReference>
<protein>
    <submittedName>
        <fullName evidence="17 18">Toll-like receptor 13</fullName>
    </submittedName>
</protein>
<dbReference type="PANTHER" id="PTHR24365">
    <property type="entry name" value="TOLL-LIKE RECEPTOR"/>
    <property type="match status" value="1"/>
</dbReference>
<evidence type="ECO:0000256" key="7">
    <source>
        <dbReference type="ARBA" id="ARBA00022737"/>
    </source>
</evidence>
<dbReference type="PANTHER" id="PTHR24365:SF554">
    <property type="entry name" value="TOLL-LIKE RECEPTOR 13"/>
    <property type="match status" value="1"/>
</dbReference>
<evidence type="ECO:0000313" key="16">
    <source>
        <dbReference type="Proteomes" id="UP001652622"/>
    </source>
</evidence>
<dbReference type="FunFam" id="3.80.10.10:FF:001164">
    <property type="entry name" value="GH01279p"/>
    <property type="match status" value="1"/>
</dbReference>
<dbReference type="InterPro" id="IPR026906">
    <property type="entry name" value="LRR_5"/>
</dbReference>
<dbReference type="InterPro" id="IPR003591">
    <property type="entry name" value="Leu-rich_rpt_typical-subtyp"/>
</dbReference>
<comment type="similarity">
    <text evidence="2">Belongs to the Toll-like receptor family.</text>
</comment>
<keyword evidence="7" id="KW-0677">Repeat</keyword>
<evidence type="ECO:0000313" key="17">
    <source>
        <dbReference type="RefSeq" id="XP_034275325.1"/>
    </source>
</evidence>
<keyword evidence="11" id="KW-0675">Receptor</keyword>
<evidence type="ECO:0000313" key="18">
    <source>
        <dbReference type="RefSeq" id="XP_034275326.1"/>
    </source>
</evidence>
<dbReference type="GO" id="GO:0038023">
    <property type="term" value="F:signaling receptor activity"/>
    <property type="evidence" value="ECO:0007669"/>
    <property type="project" value="TreeGrafter"/>
</dbReference>
<dbReference type="GO" id="GO:0007165">
    <property type="term" value="P:signal transduction"/>
    <property type="evidence" value="ECO:0007669"/>
    <property type="project" value="InterPro"/>
</dbReference>
<dbReference type="GO" id="GO:0045087">
    <property type="term" value="P:innate immune response"/>
    <property type="evidence" value="ECO:0007669"/>
    <property type="project" value="UniProtKB-KW"/>
</dbReference>
<evidence type="ECO:0000259" key="15">
    <source>
        <dbReference type="PROSITE" id="PS50104"/>
    </source>
</evidence>
<dbReference type="GO" id="GO:0006954">
    <property type="term" value="P:inflammatory response"/>
    <property type="evidence" value="ECO:0007669"/>
    <property type="project" value="UniProtKB-KW"/>
</dbReference>
<dbReference type="AlphaFoldDB" id="A0A6P9BVD6"/>
<evidence type="ECO:0000256" key="5">
    <source>
        <dbReference type="ARBA" id="ARBA00022692"/>
    </source>
</evidence>
<dbReference type="SUPFAM" id="SSF52058">
    <property type="entry name" value="L domain-like"/>
    <property type="match status" value="2"/>
</dbReference>
<evidence type="ECO:0000256" key="8">
    <source>
        <dbReference type="ARBA" id="ARBA00022859"/>
    </source>
</evidence>
<dbReference type="FunFam" id="3.40.50.10140:FF:000001">
    <property type="entry name" value="Toll-like receptor 2"/>
    <property type="match status" value="1"/>
</dbReference>
<dbReference type="SMART" id="SM00365">
    <property type="entry name" value="LRR_SD22"/>
    <property type="match status" value="8"/>
</dbReference>
<dbReference type="InterPro" id="IPR001611">
    <property type="entry name" value="Leu-rich_rpt"/>
</dbReference>
<dbReference type="GeneID" id="117666665"/>
<dbReference type="Gene3D" id="3.80.10.10">
    <property type="entry name" value="Ribonuclease Inhibitor"/>
    <property type="match status" value="4"/>
</dbReference>
<keyword evidence="4" id="KW-0433">Leucine-rich repeat</keyword>
<feature type="transmembrane region" description="Helical" evidence="14">
    <location>
        <begin position="762"/>
        <end position="783"/>
    </location>
</feature>
<evidence type="ECO:0000256" key="11">
    <source>
        <dbReference type="ARBA" id="ARBA00023170"/>
    </source>
</evidence>
<keyword evidence="8" id="KW-0391">Immunity</keyword>
<keyword evidence="5 14" id="KW-0812">Transmembrane</keyword>
<keyword evidence="6" id="KW-0732">Signal</keyword>
<evidence type="ECO:0000313" key="19">
    <source>
        <dbReference type="RefSeq" id="XP_034275327.1"/>
    </source>
</evidence>
<keyword evidence="10 14" id="KW-0472">Membrane</keyword>